<dbReference type="Pfam" id="PF04314">
    <property type="entry name" value="PCuAC"/>
    <property type="match status" value="1"/>
</dbReference>
<dbReference type="InterPro" id="IPR036182">
    <property type="entry name" value="PCuAC_sf"/>
</dbReference>
<dbReference type="SUPFAM" id="SSF110087">
    <property type="entry name" value="DR1885-like metal-binding protein"/>
    <property type="match status" value="1"/>
</dbReference>
<dbReference type="PANTHER" id="PTHR36302:SF1">
    <property type="entry name" value="COPPER CHAPERONE PCU(A)C"/>
    <property type="match status" value="1"/>
</dbReference>
<reference evidence="1" key="1">
    <citation type="submission" date="2019-08" db="EMBL/GenBank/DDBJ databases">
        <authorList>
            <person name="Kucharzyk K."/>
            <person name="Murdoch R.W."/>
            <person name="Higgins S."/>
            <person name="Loffler F."/>
        </authorList>
    </citation>
    <scope>NUCLEOTIDE SEQUENCE</scope>
</reference>
<dbReference type="InterPro" id="IPR007410">
    <property type="entry name" value="LpqE-like"/>
</dbReference>
<dbReference type="AlphaFoldDB" id="A0A644TKC1"/>
<protein>
    <recommendedName>
        <fullName evidence="2">Copper chaperone PCu(A)C</fullName>
    </recommendedName>
</protein>
<gene>
    <name evidence="1" type="ORF">SDC9_13055</name>
</gene>
<evidence type="ECO:0008006" key="2">
    <source>
        <dbReference type="Google" id="ProtNLM"/>
    </source>
</evidence>
<dbReference type="EMBL" id="VSSQ01000036">
    <property type="protein sequence ID" value="MPL67364.1"/>
    <property type="molecule type" value="Genomic_DNA"/>
</dbReference>
<sequence length="173" mass="18019">MFRTSLLATAAAVFLAIPALAGDITIKDPYAIASTAMSKSGAAFMTIENAGASDDRLVGAASDIAERVELHTHIADAKGVMKMVEVKEGFPVPAHGEHALQRGGDHVMFLGLKQPLTDGDTVHVVLTFEKAGEVPVDIPVDLKRVPAAAAPTAGQMNMNGMDHGAMPGMNMSN</sequence>
<evidence type="ECO:0000313" key="1">
    <source>
        <dbReference type="EMBL" id="MPL67364.1"/>
    </source>
</evidence>
<dbReference type="PANTHER" id="PTHR36302">
    <property type="entry name" value="BLR7088 PROTEIN"/>
    <property type="match status" value="1"/>
</dbReference>
<proteinExistence type="predicted"/>
<organism evidence="1">
    <name type="scientific">bioreactor metagenome</name>
    <dbReference type="NCBI Taxonomy" id="1076179"/>
    <lineage>
        <taxon>unclassified sequences</taxon>
        <taxon>metagenomes</taxon>
        <taxon>ecological metagenomes</taxon>
    </lineage>
</organism>
<dbReference type="InterPro" id="IPR058248">
    <property type="entry name" value="Lxx211020-like"/>
</dbReference>
<name>A0A644TKC1_9ZZZZ</name>
<comment type="caution">
    <text evidence="1">The sequence shown here is derived from an EMBL/GenBank/DDBJ whole genome shotgun (WGS) entry which is preliminary data.</text>
</comment>
<accession>A0A644TKC1</accession>
<dbReference type="Gene3D" id="2.60.40.1890">
    <property type="entry name" value="PCu(A)C copper chaperone"/>
    <property type="match status" value="1"/>
</dbReference>